<protein>
    <submittedName>
        <fullName evidence="3">Uncharacterized protein</fullName>
    </submittedName>
</protein>
<dbReference type="Proteomes" id="UP000095392">
    <property type="component" value="Unassembled WGS sequence"/>
</dbReference>
<accession>A0A1E7DH66</accession>
<name>A0A1E7DH66_ALTMA</name>
<dbReference type="EMBL" id="MIPY01000008">
    <property type="protein sequence ID" value="OES33354.1"/>
    <property type="molecule type" value="Genomic_DNA"/>
</dbReference>
<evidence type="ECO:0000256" key="1">
    <source>
        <dbReference type="SAM" id="Coils"/>
    </source>
</evidence>
<dbReference type="RefSeq" id="WP_155279892.1">
    <property type="nucleotide sequence ID" value="NZ_CP012202.1"/>
</dbReference>
<dbReference type="GeneID" id="56269370"/>
<feature type="region of interest" description="Disordered" evidence="2">
    <location>
        <begin position="1"/>
        <end position="20"/>
    </location>
</feature>
<keyword evidence="1" id="KW-0175">Coiled coil</keyword>
<evidence type="ECO:0000313" key="3">
    <source>
        <dbReference type="EMBL" id="OES33354.1"/>
    </source>
</evidence>
<evidence type="ECO:0000256" key="2">
    <source>
        <dbReference type="SAM" id="MobiDB-lite"/>
    </source>
</evidence>
<gene>
    <name evidence="3" type="ORF">BFV95_1832</name>
</gene>
<feature type="coiled-coil region" evidence="1">
    <location>
        <begin position="20"/>
        <end position="47"/>
    </location>
</feature>
<dbReference type="AlphaFoldDB" id="A0A1E7DH66"/>
<keyword evidence="4" id="KW-1185">Reference proteome</keyword>
<organism evidence="3 4">
    <name type="scientific">Alteromonas macleodii</name>
    <name type="common">Pseudoalteromonas macleodii</name>
    <dbReference type="NCBI Taxonomy" id="28108"/>
    <lineage>
        <taxon>Bacteria</taxon>
        <taxon>Pseudomonadati</taxon>
        <taxon>Pseudomonadota</taxon>
        <taxon>Gammaproteobacteria</taxon>
        <taxon>Alteromonadales</taxon>
        <taxon>Alteromonadaceae</taxon>
        <taxon>Alteromonas/Salinimonas group</taxon>
        <taxon>Alteromonas</taxon>
    </lineage>
</organism>
<reference evidence="3 4" key="1">
    <citation type="submission" date="2016-09" db="EMBL/GenBank/DDBJ databases">
        <title>Draft Genome Sequence of four Alteromonas macleodii strains isolated from copper coupons and grown long-term at elevated copper levels.</title>
        <authorList>
            <person name="Cusick K."/>
            <person name="Dale J."/>
            <person name="Little B."/>
            <person name="Biffinger J."/>
        </authorList>
    </citation>
    <scope>NUCLEOTIDE SEQUENCE [LARGE SCALE GENOMIC DNA]</scope>
    <source>
        <strain evidence="3 4">KCP01</strain>
    </source>
</reference>
<dbReference type="OrthoDB" id="6335439at2"/>
<evidence type="ECO:0000313" key="4">
    <source>
        <dbReference type="Proteomes" id="UP000095392"/>
    </source>
</evidence>
<proteinExistence type="predicted"/>
<sequence length="49" mass="5729">MAHNDSAVSVNTSEENVMQSRSVVEQLAEAQKEINELKMQLMWMERNYE</sequence>
<comment type="caution">
    <text evidence="3">The sequence shown here is derived from an EMBL/GenBank/DDBJ whole genome shotgun (WGS) entry which is preliminary data.</text>
</comment>